<name>A0A928TQ87_UNCKA</name>
<dbReference type="PANTHER" id="PTHR35864">
    <property type="entry name" value="ZINC METALLOPROTEASE MJ0611-RELATED"/>
    <property type="match status" value="1"/>
</dbReference>
<comment type="cofactor">
    <cofactor evidence="1">
        <name>Zn(2+)</name>
        <dbReference type="ChEBI" id="CHEBI:29105"/>
    </cofactor>
</comment>
<organism evidence="15 16">
    <name type="scientific">candidate division WWE3 bacterium</name>
    <dbReference type="NCBI Taxonomy" id="2053526"/>
    <lineage>
        <taxon>Bacteria</taxon>
        <taxon>Katanobacteria</taxon>
    </lineage>
</organism>
<keyword evidence="12 13" id="KW-0472">Membrane</keyword>
<evidence type="ECO:0000256" key="11">
    <source>
        <dbReference type="ARBA" id="ARBA00023049"/>
    </source>
</evidence>
<feature type="transmembrane region" description="Helical" evidence="13">
    <location>
        <begin position="124"/>
        <end position="145"/>
    </location>
</feature>
<comment type="subcellular location">
    <subcellularLocation>
        <location evidence="2">Cell membrane</location>
        <topology evidence="2">Multi-pass membrane protein</topology>
    </subcellularLocation>
</comment>
<evidence type="ECO:0000256" key="3">
    <source>
        <dbReference type="ARBA" id="ARBA00007931"/>
    </source>
</evidence>
<gene>
    <name evidence="15" type="ORF">HS096_01555</name>
</gene>
<evidence type="ECO:0000256" key="12">
    <source>
        <dbReference type="ARBA" id="ARBA00023136"/>
    </source>
</evidence>
<comment type="caution">
    <text evidence="15">The sequence shown here is derived from an EMBL/GenBank/DDBJ whole genome shotgun (WGS) entry which is preliminary data.</text>
</comment>
<feature type="transmembrane region" description="Helical" evidence="13">
    <location>
        <begin position="59"/>
        <end position="78"/>
    </location>
</feature>
<evidence type="ECO:0000256" key="6">
    <source>
        <dbReference type="ARBA" id="ARBA00022692"/>
    </source>
</evidence>
<dbReference type="GO" id="GO:0005886">
    <property type="term" value="C:plasma membrane"/>
    <property type="evidence" value="ECO:0007669"/>
    <property type="project" value="UniProtKB-SubCell"/>
</dbReference>
<evidence type="ECO:0000256" key="8">
    <source>
        <dbReference type="ARBA" id="ARBA00022801"/>
    </source>
</evidence>
<dbReference type="AlphaFoldDB" id="A0A928TQ87"/>
<dbReference type="Proteomes" id="UP000710385">
    <property type="component" value="Unassembled WGS sequence"/>
</dbReference>
<evidence type="ECO:0000256" key="13">
    <source>
        <dbReference type="SAM" id="Phobius"/>
    </source>
</evidence>
<evidence type="ECO:0000256" key="9">
    <source>
        <dbReference type="ARBA" id="ARBA00022833"/>
    </source>
</evidence>
<keyword evidence="10 13" id="KW-1133">Transmembrane helix</keyword>
<evidence type="ECO:0000313" key="15">
    <source>
        <dbReference type="EMBL" id="MBE7525066.1"/>
    </source>
</evidence>
<keyword evidence="9" id="KW-0862">Zinc</keyword>
<keyword evidence="7" id="KW-0479">Metal-binding</keyword>
<dbReference type="InterPro" id="IPR052348">
    <property type="entry name" value="Metallopeptidase_M50B"/>
</dbReference>
<dbReference type="PANTHER" id="PTHR35864:SF1">
    <property type="entry name" value="ZINC METALLOPROTEASE YWHC-RELATED"/>
    <property type="match status" value="1"/>
</dbReference>
<feature type="transmembrane region" description="Helical" evidence="13">
    <location>
        <begin position="90"/>
        <end position="112"/>
    </location>
</feature>
<dbReference type="InterPro" id="IPR008915">
    <property type="entry name" value="Peptidase_M50"/>
</dbReference>
<keyword evidence="11" id="KW-0482">Metalloprotease</keyword>
<keyword evidence="4" id="KW-1003">Cell membrane</keyword>
<evidence type="ECO:0000259" key="14">
    <source>
        <dbReference type="Pfam" id="PF02163"/>
    </source>
</evidence>
<comment type="similarity">
    <text evidence="3">Belongs to the peptidase M50B family.</text>
</comment>
<evidence type="ECO:0000256" key="7">
    <source>
        <dbReference type="ARBA" id="ARBA00022723"/>
    </source>
</evidence>
<dbReference type="GO" id="GO:0006508">
    <property type="term" value="P:proteolysis"/>
    <property type="evidence" value="ECO:0007669"/>
    <property type="project" value="UniProtKB-KW"/>
</dbReference>
<dbReference type="Pfam" id="PF02163">
    <property type="entry name" value="Peptidase_M50"/>
    <property type="match status" value="2"/>
</dbReference>
<dbReference type="CDD" id="cd06158">
    <property type="entry name" value="S2P-M50_like_1"/>
    <property type="match status" value="1"/>
</dbReference>
<accession>A0A928TQ87</accession>
<evidence type="ECO:0000256" key="1">
    <source>
        <dbReference type="ARBA" id="ARBA00001947"/>
    </source>
</evidence>
<evidence type="ECO:0000256" key="4">
    <source>
        <dbReference type="ARBA" id="ARBA00022475"/>
    </source>
</evidence>
<proteinExistence type="inferred from homology"/>
<dbReference type="InterPro" id="IPR044537">
    <property type="entry name" value="Rip2-like"/>
</dbReference>
<reference evidence="15" key="1">
    <citation type="submission" date="2020-05" db="EMBL/GenBank/DDBJ databases">
        <title>High-Quality Genomes of Partial-Nitritation/Anammox System by Hierarchical Clustering Based Hybrid Assembly.</title>
        <authorList>
            <person name="Liu L."/>
            <person name="Wang Y."/>
            <person name="Che Y."/>
            <person name="Chen Y."/>
            <person name="Xia Y."/>
            <person name="Luo R."/>
            <person name="Cheng S.H."/>
            <person name="Zheng C."/>
            <person name="Zhang T."/>
        </authorList>
    </citation>
    <scope>NUCLEOTIDE SEQUENCE</scope>
    <source>
        <strain evidence="15">H1_PAT1</strain>
    </source>
</reference>
<evidence type="ECO:0000256" key="2">
    <source>
        <dbReference type="ARBA" id="ARBA00004651"/>
    </source>
</evidence>
<dbReference type="EMBL" id="JABTTY010000001">
    <property type="protein sequence ID" value="MBE7525066.1"/>
    <property type="molecule type" value="Genomic_DNA"/>
</dbReference>
<keyword evidence="8" id="KW-0378">Hydrolase</keyword>
<keyword evidence="5 15" id="KW-0645">Protease</keyword>
<dbReference type="GO" id="GO:0008237">
    <property type="term" value="F:metallopeptidase activity"/>
    <property type="evidence" value="ECO:0007669"/>
    <property type="project" value="UniProtKB-KW"/>
</dbReference>
<evidence type="ECO:0000256" key="10">
    <source>
        <dbReference type="ARBA" id="ARBA00022989"/>
    </source>
</evidence>
<dbReference type="GO" id="GO:0046872">
    <property type="term" value="F:metal ion binding"/>
    <property type="evidence" value="ECO:0007669"/>
    <property type="project" value="UniProtKB-KW"/>
</dbReference>
<feature type="domain" description="Peptidase M50" evidence="14">
    <location>
        <begin position="16"/>
        <end position="114"/>
    </location>
</feature>
<feature type="domain" description="Peptidase M50" evidence="14">
    <location>
        <begin position="125"/>
        <end position="182"/>
    </location>
</feature>
<sequence>MLLSLAFSQPLLFVALILGIVIALSFHEFSHALVASKLGDPTAERMGRLTLNPLAHLDPVGFMMLLVAGFGYARPVPYNPAYLQNRRRDAVLIGIAGPVSNVILAMAFAYALRFFLPSLGFSNLLVQFLFFTAFININLAIFNMIPVPPLDGSKMLLAVLAKPKYARVRYTLETQGPFLLLTLILLDAIGGIGIFAGLFQFFGSAFFRLMGLSL</sequence>
<evidence type="ECO:0000313" key="16">
    <source>
        <dbReference type="Proteomes" id="UP000710385"/>
    </source>
</evidence>
<feature type="transmembrane region" description="Helical" evidence="13">
    <location>
        <begin position="178"/>
        <end position="202"/>
    </location>
</feature>
<evidence type="ECO:0000256" key="5">
    <source>
        <dbReference type="ARBA" id="ARBA00022670"/>
    </source>
</evidence>
<keyword evidence="6 13" id="KW-0812">Transmembrane</keyword>
<protein>
    <submittedName>
        <fullName evidence="15">Site-2 protease family protein</fullName>
    </submittedName>
</protein>